<dbReference type="PANTHER" id="PTHR42849:SF1">
    <property type="entry name" value="N-ACETYLNEURAMINATE LYASE"/>
    <property type="match status" value="1"/>
</dbReference>
<dbReference type="EMBL" id="FNEK01000008">
    <property type="protein sequence ID" value="SDI89124.1"/>
    <property type="molecule type" value="Genomic_DNA"/>
</dbReference>
<proteinExistence type="inferred from homology"/>
<evidence type="ECO:0000256" key="1">
    <source>
        <dbReference type="ARBA" id="ARBA00023239"/>
    </source>
</evidence>
<dbReference type="InterPro" id="IPR013785">
    <property type="entry name" value="Aldolase_TIM"/>
</dbReference>
<dbReference type="GO" id="GO:0008747">
    <property type="term" value="F:N-acetylneuraminate lyase activity"/>
    <property type="evidence" value="ECO:0007669"/>
    <property type="project" value="TreeGrafter"/>
</dbReference>
<dbReference type="PRINTS" id="PR00146">
    <property type="entry name" value="DHPICSNTHASE"/>
</dbReference>
<keyword evidence="6" id="KW-1185">Reference proteome</keyword>
<evidence type="ECO:0000256" key="3">
    <source>
        <dbReference type="PIRSR" id="PIRSR001365-1"/>
    </source>
</evidence>
<reference evidence="5 6" key="1">
    <citation type="submission" date="2016-10" db="EMBL/GenBank/DDBJ databases">
        <authorList>
            <person name="de Groot N.N."/>
        </authorList>
    </citation>
    <scope>NUCLEOTIDE SEQUENCE [LARGE SCALE GENOMIC DNA]</scope>
    <source>
        <strain evidence="5 6">DSM 25294</strain>
    </source>
</reference>
<dbReference type="STRING" id="571298.SAMN04488026_1008109"/>
<dbReference type="PIRSF" id="PIRSF001365">
    <property type="entry name" value="DHDPS"/>
    <property type="match status" value="1"/>
</dbReference>
<dbReference type="OrthoDB" id="9778880at2"/>
<dbReference type="Gene3D" id="3.20.20.70">
    <property type="entry name" value="Aldolase class I"/>
    <property type="match status" value="1"/>
</dbReference>
<dbReference type="Proteomes" id="UP000199382">
    <property type="component" value="Unassembled WGS sequence"/>
</dbReference>
<evidence type="ECO:0000256" key="2">
    <source>
        <dbReference type="PIRNR" id="PIRNR001365"/>
    </source>
</evidence>
<feature type="active site" description="Proton donor/acceptor" evidence="3">
    <location>
        <position position="137"/>
    </location>
</feature>
<gene>
    <name evidence="5" type="ORF">SAMN04488026_1008109</name>
</gene>
<dbReference type="InterPro" id="IPR002220">
    <property type="entry name" value="DapA-like"/>
</dbReference>
<dbReference type="Pfam" id="PF00701">
    <property type="entry name" value="DHDPS"/>
    <property type="match status" value="1"/>
</dbReference>
<dbReference type="AlphaFoldDB" id="A0A1G8P9G6"/>
<evidence type="ECO:0000313" key="5">
    <source>
        <dbReference type="EMBL" id="SDI89124.1"/>
    </source>
</evidence>
<comment type="similarity">
    <text evidence="2">Belongs to the DapA family.</text>
</comment>
<dbReference type="GO" id="GO:0005829">
    <property type="term" value="C:cytosol"/>
    <property type="evidence" value="ECO:0007669"/>
    <property type="project" value="TreeGrafter"/>
</dbReference>
<evidence type="ECO:0000256" key="4">
    <source>
        <dbReference type="PIRSR" id="PIRSR001365-2"/>
    </source>
</evidence>
<dbReference type="GO" id="GO:0019262">
    <property type="term" value="P:N-acetylneuraminate catabolic process"/>
    <property type="evidence" value="ECO:0007669"/>
    <property type="project" value="TreeGrafter"/>
</dbReference>
<keyword evidence="1 2" id="KW-0456">Lyase</keyword>
<dbReference type="RefSeq" id="WP_093151517.1">
    <property type="nucleotide sequence ID" value="NZ_FNEK01000008.1"/>
</dbReference>
<feature type="active site" description="Schiff-base intermediate with substrate" evidence="3">
    <location>
        <position position="165"/>
    </location>
</feature>
<dbReference type="SUPFAM" id="SSF51569">
    <property type="entry name" value="Aldolase"/>
    <property type="match status" value="1"/>
</dbReference>
<sequence length="297" mass="31969">MTACLDGMYAALLTGFADNEDLDEQRQRNIVSHVLRQGLKGLYVGGSTAESGLMTTDELCEQQGIVKDAAKASDVTLIAHVGQPSLRDSIRLARNAESLGYDALSALPPHSYRFTPDEIFHYYKALASATSLPLIVYEVPGRVGRESSVAELSAILGLPGVAGIKFSSMNLFVLSQLRSRHSDSTIFFGSDETYMTGALSGANGGIGSTYNVFGKLYVALDKAMEAGDMDRARELQEISRDYVGHLFEVGVMPGIKLSLQHLGVDCGPCRAPFRILSDAGRAPLTAFLDQADIAPWL</sequence>
<protein>
    <submittedName>
        <fullName evidence="5">N-acetylneuraminate lyase</fullName>
    </submittedName>
</protein>
<evidence type="ECO:0000313" key="6">
    <source>
        <dbReference type="Proteomes" id="UP000199382"/>
    </source>
</evidence>
<dbReference type="PANTHER" id="PTHR42849">
    <property type="entry name" value="N-ACETYLNEURAMINATE LYASE"/>
    <property type="match status" value="1"/>
</dbReference>
<dbReference type="SMART" id="SM01130">
    <property type="entry name" value="DHDPS"/>
    <property type="match status" value="1"/>
</dbReference>
<feature type="binding site" evidence="4">
    <location>
        <position position="48"/>
    </location>
    <ligand>
        <name>pyruvate</name>
        <dbReference type="ChEBI" id="CHEBI:15361"/>
    </ligand>
</feature>
<accession>A0A1G8P9G6</accession>
<organism evidence="5 6">
    <name type="scientific">Aliiruegeria lutimaris</name>
    <dbReference type="NCBI Taxonomy" id="571298"/>
    <lineage>
        <taxon>Bacteria</taxon>
        <taxon>Pseudomonadati</taxon>
        <taxon>Pseudomonadota</taxon>
        <taxon>Alphaproteobacteria</taxon>
        <taxon>Rhodobacterales</taxon>
        <taxon>Roseobacteraceae</taxon>
        <taxon>Aliiruegeria</taxon>
    </lineage>
</organism>
<feature type="binding site" evidence="4">
    <location>
        <position position="206"/>
    </location>
    <ligand>
        <name>pyruvate</name>
        <dbReference type="ChEBI" id="CHEBI:15361"/>
    </ligand>
</feature>
<name>A0A1G8P9G6_9RHOB</name>